<keyword evidence="3" id="KW-1185">Reference proteome</keyword>
<evidence type="ECO:0000313" key="3">
    <source>
        <dbReference type="Proteomes" id="UP001157017"/>
    </source>
</evidence>
<sequence length="117" mass="11300">MLVVDEGVEVAGVLVGAVLVAVAVGPVSAAVRVAAGAVAVGTPPVAVDVEGVAGAVAVPLASAPPAGRTTSARAAVVASAARRVRGWDRPDMVASRAAVGRRPAARPTGRAPTGLRP</sequence>
<proteinExistence type="predicted"/>
<feature type="region of interest" description="Disordered" evidence="1">
    <location>
        <begin position="95"/>
        <end position="117"/>
    </location>
</feature>
<feature type="compositionally biased region" description="Low complexity" evidence="1">
    <location>
        <begin position="96"/>
        <end position="117"/>
    </location>
</feature>
<name>A0ABQ6JP39_9ACTN</name>
<accession>A0ABQ6JP39</accession>
<organism evidence="2 3">
    <name type="scientific">Angustibacter aerolatus</name>
    <dbReference type="NCBI Taxonomy" id="1162965"/>
    <lineage>
        <taxon>Bacteria</taxon>
        <taxon>Bacillati</taxon>
        <taxon>Actinomycetota</taxon>
        <taxon>Actinomycetes</taxon>
        <taxon>Kineosporiales</taxon>
        <taxon>Kineosporiaceae</taxon>
    </lineage>
</organism>
<dbReference type="EMBL" id="BSUZ01000001">
    <property type="protein sequence ID" value="GMA89030.1"/>
    <property type="molecule type" value="Genomic_DNA"/>
</dbReference>
<evidence type="ECO:0000256" key="1">
    <source>
        <dbReference type="SAM" id="MobiDB-lite"/>
    </source>
</evidence>
<reference evidence="3" key="1">
    <citation type="journal article" date="2019" name="Int. J. Syst. Evol. Microbiol.">
        <title>The Global Catalogue of Microorganisms (GCM) 10K type strain sequencing project: providing services to taxonomists for standard genome sequencing and annotation.</title>
        <authorList>
            <consortium name="The Broad Institute Genomics Platform"/>
            <consortium name="The Broad Institute Genome Sequencing Center for Infectious Disease"/>
            <person name="Wu L."/>
            <person name="Ma J."/>
        </authorList>
    </citation>
    <scope>NUCLEOTIDE SEQUENCE [LARGE SCALE GENOMIC DNA]</scope>
    <source>
        <strain evidence="3">NBRC 108730</strain>
    </source>
</reference>
<evidence type="ECO:0000313" key="2">
    <source>
        <dbReference type="EMBL" id="GMA89030.1"/>
    </source>
</evidence>
<dbReference type="Proteomes" id="UP001157017">
    <property type="component" value="Unassembled WGS sequence"/>
</dbReference>
<protein>
    <submittedName>
        <fullName evidence="2">Uncharacterized protein</fullName>
    </submittedName>
</protein>
<comment type="caution">
    <text evidence="2">The sequence shown here is derived from an EMBL/GenBank/DDBJ whole genome shotgun (WGS) entry which is preliminary data.</text>
</comment>
<gene>
    <name evidence="2" type="ORF">GCM10025868_42800</name>
</gene>